<dbReference type="InterPro" id="IPR029063">
    <property type="entry name" value="SAM-dependent_MTases_sf"/>
</dbReference>
<dbReference type="GO" id="GO:0032259">
    <property type="term" value="P:methylation"/>
    <property type="evidence" value="ECO:0007669"/>
    <property type="project" value="UniProtKB-KW"/>
</dbReference>
<dbReference type="Gene3D" id="3.40.50.150">
    <property type="entry name" value="Vaccinia Virus protein VP39"/>
    <property type="match status" value="1"/>
</dbReference>
<dbReference type="CDD" id="cd02440">
    <property type="entry name" value="AdoMet_MTases"/>
    <property type="match status" value="1"/>
</dbReference>
<dbReference type="PANTHER" id="PTHR44068:SF11">
    <property type="entry name" value="GERANYL DIPHOSPHATE 2-C-METHYLTRANSFERASE"/>
    <property type="match status" value="1"/>
</dbReference>
<organism evidence="2 3">
    <name type="scientific">Desulfamplus magnetovallimortis</name>
    <dbReference type="NCBI Taxonomy" id="1246637"/>
    <lineage>
        <taxon>Bacteria</taxon>
        <taxon>Pseudomonadati</taxon>
        <taxon>Thermodesulfobacteriota</taxon>
        <taxon>Desulfobacteria</taxon>
        <taxon>Desulfobacterales</taxon>
        <taxon>Desulfobacteraceae</taxon>
        <taxon>Desulfamplus</taxon>
    </lineage>
</organism>
<gene>
    <name evidence="2" type="ORF">MTBBW1_2560006</name>
</gene>
<dbReference type="RefSeq" id="WP_080809672.1">
    <property type="nucleotide sequence ID" value="NZ_LT828570.1"/>
</dbReference>
<sequence>MSNDTWRIWNKRIEYGEILAKRARGDLPEMESSKALAKFIKPIIQPHDQILDVGCGVGHYLNSLDREIELPFNYTGADATEEYIALAKNVWQDRERQADFKVADVFALPFEPESFDIVISANLLLHLPSIVTPLQEMVRVSKRAVVIRTPCAKRCFRIKEVLGKPDDNLFDENGEPKEFYYFNLYSTEYLEAIIKKIAGIAKISIKTDSDFNPENIEAESRYGNRAENTTQMQGKLQANGPILMDWKIILIEKNQQKITLTGS</sequence>
<dbReference type="PANTHER" id="PTHR44068">
    <property type="entry name" value="ZGC:194242"/>
    <property type="match status" value="1"/>
</dbReference>
<keyword evidence="2" id="KW-0808">Transferase</keyword>
<dbReference type="InterPro" id="IPR050447">
    <property type="entry name" value="Erg6_SMT_methyltransf"/>
</dbReference>
<dbReference type="SUPFAM" id="SSF53335">
    <property type="entry name" value="S-adenosyl-L-methionine-dependent methyltransferases"/>
    <property type="match status" value="1"/>
</dbReference>
<reference evidence="2 3" key="1">
    <citation type="submission" date="2017-03" db="EMBL/GenBank/DDBJ databases">
        <authorList>
            <person name="Afonso C.L."/>
            <person name="Miller P.J."/>
            <person name="Scott M.A."/>
            <person name="Spackman E."/>
            <person name="Goraichik I."/>
            <person name="Dimitrov K.M."/>
            <person name="Suarez D.L."/>
            <person name="Swayne D.E."/>
        </authorList>
    </citation>
    <scope>NUCLEOTIDE SEQUENCE [LARGE SCALE GENOMIC DNA]</scope>
    <source>
        <strain evidence="2">PRJEB14757</strain>
    </source>
</reference>
<protein>
    <submittedName>
        <fullName evidence="2">Putative Methylase/methyltransferase</fullName>
    </submittedName>
</protein>
<dbReference type="EMBL" id="FWEV01000175">
    <property type="protein sequence ID" value="SLM30965.1"/>
    <property type="molecule type" value="Genomic_DNA"/>
</dbReference>
<dbReference type="OrthoDB" id="5363250at2"/>
<evidence type="ECO:0000313" key="2">
    <source>
        <dbReference type="EMBL" id="SLM30965.1"/>
    </source>
</evidence>
<feature type="domain" description="Methyltransferase" evidence="1">
    <location>
        <begin position="50"/>
        <end position="142"/>
    </location>
</feature>
<dbReference type="Pfam" id="PF13649">
    <property type="entry name" value="Methyltransf_25"/>
    <property type="match status" value="1"/>
</dbReference>
<dbReference type="STRING" id="1246637.MTBBW1_2560006"/>
<dbReference type="AlphaFoldDB" id="A0A1W1HF15"/>
<evidence type="ECO:0000259" key="1">
    <source>
        <dbReference type="Pfam" id="PF13649"/>
    </source>
</evidence>
<dbReference type="GO" id="GO:0008168">
    <property type="term" value="F:methyltransferase activity"/>
    <property type="evidence" value="ECO:0007669"/>
    <property type="project" value="UniProtKB-KW"/>
</dbReference>
<keyword evidence="2" id="KW-0489">Methyltransferase</keyword>
<dbReference type="InterPro" id="IPR041698">
    <property type="entry name" value="Methyltransf_25"/>
</dbReference>
<accession>A0A1W1HF15</accession>
<keyword evidence="3" id="KW-1185">Reference proteome</keyword>
<proteinExistence type="predicted"/>
<name>A0A1W1HF15_9BACT</name>
<dbReference type="Proteomes" id="UP000191931">
    <property type="component" value="Unassembled WGS sequence"/>
</dbReference>
<evidence type="ECO:0000313" key="3">
    <source>
        <dbReference type="Proteomes" id="UP000191931"/>
    </source>
</evidence>